<accession>A0AA85IR23</accession>
<feature type="chain" id="PRO_5041658417" evidence="1">
    <location>
        <begin position="25"/>
        <end position="81"/>
    </location>
</feature>
<dbReference type="WBParaSite" id="TREG1_115940.1">
    <property type="protein sequence ID" value="TREG1_115940.1"/>
    <property type="gene ID" value="TREG1_115940"/>
</dbReference>
<dbReference type="AlphaFoldDB" id="A0AA85IR23"/>
<reference evidence="2" key="1">
    <citation type="submission" date="2022-06" db="EMBL/GenBank/DDBJ databases">
        <authorList>
            <person name="Berger JAMES D."/>
            <person name="Berger JAMES D."/>
        </authorList>
    </citation>
    <scope>NUCLEOTIDE SEQUENCE [LARGE SCALE GENOMIC DNA]</scope>
</reference>
<proteinExistence type="predicted"/>
<organism evidence="2 3">
    <name type="scientific">Trichobilharzia regenti</name>
    <name type="common">Nasal bird schistosome</name>
    <dbReference type="NCBI Taxonomy" id="157069"/>
    <lineage>
        <taxon>Eukaryota</taxon>
        <taxon>Metazoa</taxon>
        <taxon>Spiralia</taxon>
        <taxon>Lophotrochozoa</taxon>
        <taxon>Platyhelminthes</taxon>
        <taxon>Trematoda</taxon>
        <taxon>Digenea</taxon>
        <taxon>Strigeidida</taxon>
        <taxon>Schistosomatoidea</taxon>
        <taxon>Schistosomatidae</taxon>
        <taxon>Trichobilharzia</taxon>
    </lineage>
</organism>
<reference evidence="3" key="2">
    <citation type="submission" date="2023-11" db="UniProtKB">
        <authorList>
            <consortium name="WormBaseParasite"/>
        </authorList>
    </citation>
    <scope>IDENTIFICATION</scope>
</reference>
<feature type="signal peptide" evidence="1">
    <location>
        <begin position="1"/>
        <end position="24"/>
    </location>
</feature>
<evidence type="ECO:0000256" key="1">
    <source>
        <dbReference type="SAM" id="SignalP"/>
    </source>
</evidence>
<dbReference type="Proteomes" id="UP000050795">
    <property type="component" value="Unassembled WGS sequence"/>
</dbReference>
<evidence type="ECO:0000313" key="2">
    <source>
        <dbReference type="Proteomes" id="UP000050795"/>
    </source>
</evidence>
<keyword evidence="2" id="KW-1185">Reference proteome</keyword>
<protein>
    <submittedName>
        <fullName evidence="3">Uncharacterized protein</fullName>
    </submittedName>
</protein>
<name>A0AA85IR23_TRIRE</name>
<sequence length="81" mass="9481">MMMKFCVLLFIVQVFTMFIKPSEGGGESDKNTLSIPKGPQYFKSKNHEYDAIYYILNDNWKPFSKNFRNYLEKCKVALGVQ</sequence>
<keyword evidence="1" id="KW-0732">Signal</keyword>
<evidence type="ECO:0000313" key="3">
    <source>
        <dbReference type="WBParaSite" id="TREG1_115940.1"/>
    </source>
</evidence>